<sequence>MRSTGDHTFAIQKDDKVVLEGSQLGGNGSVQVVYGTTDKESDEHKVTDLTVVTRTNNRIEATVPEEAAGYCFGFYVTPRMVAVYVGEQQNPGTGGDRPEIE</sequence>
<dbReference type="Proteomes" id="UP000033047">
    <property type="component" value="Unassembled WGS sequence"/>
</dbReference>
<dbReference type="HOGENOM" id="CLU_2288823_0_0_10"/>
<evidence type="ECO:0000313" key="2">
    <source>
        <dbReference type="Proteomes" id="UP000033047"/>
    </source>
</evidence>
<organism evidence="1 2">
    <name type="scientific">Parabacteroides goldsteinii DSM 19448 = WAL 12034</name>
    <dbReference type="NCBI Taxonomy" id="927665"/>
    <lineage>
        <taxon>Bacteria</taxon>
        <taxon>Pseudomonadati</taxon>
        <taxon>Bacteroidota</taxon>
        <taxon>Bacteroidia</taxon>
        <taxon>Bacteroidales</taxon>
        <taxon>Tannerellaceae</taxon>
        <taxon>Parabacteroides</taxon>
    </lineage>
</organism>
<evidence type="ECO:0000313" key="1">
    <source>
        <dbReference type="EMBL" id="KKB59504.1"/>
    </source>
</evidence>
<dbReference type="RefSeq" id="WP_007654575.1">
    <property type="nucleotide sequence ID" value="NZ_KQ033912.1"/>
</dbReference>
<gene>
    <name evidence="1" type="ORF">HMPREF1535_00588</name>
</gene>
<accession>A0A0F5JP46</accession>
<dbReference type="PATRIC" id="fig|927665.4.peg.594"/>
<name>A0A0F5JP46_9BACT</name>
<dbReference type="EMBL" id="AQHV01000002">
    <property type="protein sequence ID" value="KKB59504.1"/>
    <property type="molecule type" value="Genomic_DNA"/>
</dbReference>
<proteinExistence type="predicted"/>
<dbReference type="AlphaFoldDB" id="A0A0F5JP46"/>
<protein>
    <submittedName>
        <fullName evidence="1">Uncharacterized protein</fullName>
    </submittedName>
</protein>
<comment type="caution">
    <text evidence="1">The sequence shown here is derived from an EMBL/GenBank/DDBJ whole genome shotgun (WGS) entry which is preliminary data.</text>
</comment>
<reference evidence="1 2" key="1">
    <citation type="submission" date="2013-04" db="EMBL/GenBank/DDBJ databases">
        <title>The Genome Sequence of Parabacteroides goldsteinii DSM 19448.</title>
        <authorList>
            <consortium name="The Broad Institute Genomics Platform"/>
            <person name="Earl A."/>
            <person name="Ward D."/>
            <person name="Feldgarden M."/>
            <person name="Gevers D."/>
            <person name="Martens E."/>
            <person name="Sakamoto M."/>
            <person name="Benno Y."/>
            <person name="Song Y."/>
            <person name="Liu C."/>
            <person name="Lee J."/>
            <person name="Bolanos M."/>
            <person name="Vaisanen M.L."/>
            <person name="Finegold S.M."/>
            <person name="Walker B."/>
            <person name="Young S."/>
            <person name="Zeng Q."/>
            <person name="Gargeya S."/>
            <person name="Fitzgerald M."/>
            <person name="Haas B."/>
            <person name="Abouelleil A."/>
            <person name="Allen A.W."/>
            <person name="Alvarado L."/>
            <person name="Arachchi H.M."/>
            <person name="Berlin A.M."/>
            <person name="Chapman S.B."/>
            <person name="Gainer-Dewar J."/>
            <person name="Goldberg J."/>
            <person name="Griggs A."/>
            <person name="Gujja S."/>
            <person name="Hansen M."/>
            <person name="Howarth C."/>
            <person name="Imamovic A."/>
            <person name="Ireland A."/>
            <person name="Larimer J."/>
            <person name="McCowan C."/>
            <person name="Murphy C."/>
            <person name="Pearson M."/>
            <person name="Poon T.W."/>
            <person name="Priest M."/>
            <person name="Roberts A."/>
            <person name="Saif S."/>
            <person name="Shea T."/>
            <person name="Sisk P."/>
            <person name="Sykes S."/>
            <person name="Wortman J."/>
            <person name="Nusbaum C."/>
            <person name="Birren B."/>
        </authorList>
    </citation>
    <scope>NUCLEOTIDE SEQUENCE [LARGE SCALE GENOMIC DNA]</scope>
    <source>
        <strain evidence="1 2">DSM 19448</strain>
    </source>
</reference>